<evidence type="ECO:0000313" key="6">
    <source>
        <dbReference type="Proteomes" id="UP000601435"/>
    </source>
</evidence>
<dbReference type="GO" id="GO:0003684">
    <property type="term" value="F:damaged DNA binding"/>
    <property type="evidence" value="ECO:0007669"/>
    <property type="project" value="InterPro"/>
</dbReference>
<accession>A0A813C277</accession>
<dbReference type="EMBL" id="CAJNJA010086275">
    <property type="protein sequence ID" value="CAE7938423.1"/>
    <property type="molecule type" value="Genomic_DNA"/>
</dbReference>
<dbReference type="PANTHER" id="PTHR45990">
    <property type="entry name" value="DNA REPAIR PROTEIN REV1"/>
    <property type="match status" value="1"/>
</dbReference>
<gene>
    <name evidence="5" type="primary">REV1</name>
    <name evidence="5" type="ORF">SNEC2469_LOCUS33150</name>
</gene>
<dbReference type="Pfam" id="PF21999">
    <property type="entry name" value="IMS_HHH_1"/>
    <property type="match status" value="1"/>
</dbReference>
<dbReference type="InterPro" id="IPR029063">
    <property type="entry name" value="SAM-dependent_MTases_sf"/>
</dbReference>
<feature type="domain" description="DNA polymerase Y-family little finger" evidence="3">
    <location>
        <begin position="568"/>
        <end position="678"/>
    </location>
</feature>
<dbReference type="Pfam" id="PF11799">
    <property type="entry name" value="IMS_C"/>
    <property type="match status" value="1"/>
</dbReference>
<dbReference type="Gene3D" id="3.40.50.150">
    <property type="entry name" value="Vaccinia Virus protein VP39"/>
    <property type="match status" value="1"/>
</dbReference>
<protein>
    <submittedName>
        <fullName evidence="5">REV1 protein</fullName>
    </submittedName>
</protein>
<dbReference type="InterPro" id="IPR036775">
    <property type="entry name" value="DNA_pol_Y-fam_lit_finger_sf"/>
</dbReference>
<evidence type="ECO:0000256" key="2">
    <source>
        <dbReference type="SAM" id="MobiDB-lite"/>
    </source>
</evidence>
<dbReference type="GO" id="GO:0070987">
    <property type="term" value="P:error-free translesion synthesis"/>
    <property type="evidence" value="ECO:0007669"/>
    <property type="project" value="TreeGrafter"/>
</dbReference>
<dbReference type="SUPFAM" id="SSF53335">
    <property type="entry name" value="S-adenosyl-L-methionine-dependent methyltransferases"/>
    <property type="match status" value="1"/>
</dbReference>
<dbReference type="InterPro" id="IPR017961">
    <property type="entry name" value="DNA_pol_Y-fam_little_finger"/>
</dbReference>
<dbReference type="Proteomes" id="UP000601435">
    <property type="component" value="Unassembled WGS sequence"/>
</dbReference>
<feature type="domain" description="DNA polymerase IV/DNA polymerase iota-like thumb" evidence="4">
    <location>
        <begin position="510"/>
        <end position="556"/>
    </location>
</feature>
<dbReference type="Gene3D" id="3.30.1490.100">
    <property type="entry name" value="DNA polymerase, Y-family, little finger domain"/>
    <property type="match status" value="1"/>
</dbReference>
<comment type="similarity">
    <text evidence="1">Belongs to the DNA polymerase type-Y family.</text>
</comment>
<feature type="compositionally biased region" description="Basic and acidic residues" evidence="2">
    <location>
        <begin position="111"/>
        <end position="134"/>
    </location>
</feature>
<dbReference type="GO" id="GO:0006281">
    <property type="term" value="P:DNA repair"/>
    <property type="evidence" value="ECO:0007669"/>
    <property type="project" value="InterPro"/>
</dbReference>
<dbReference type="AlphaFoldDB" id="A0A813C277"/>
<dbReference type="OrthoDB" id="427711at2759"/>
<name>A0A813C277_9DINO</name>
<feature type="region of interest" description="Disordered" evidence="2">
    <location>
        <begin position="1"/>
        <end position="55"/>
    </location>
</feature>
<evidence type="ECO:0000313" key="5">
    <source>
        <dbReference type="EMBL" id="CAE7938423.1"/>
    </source>
</evidence>
<feature type="region of interest" description="Disordered" evidence="2">
    <location>
        <begin position="99"/>
        <end position="134"/>
    </location>
</feature>
<sequence>MDSQGPDLRRNAAVPTQQKAFSTAPRVLAMPKSAPLIAHLQGQGQDSQDSKAPEPGIRLHENKAANPFKLARSGYGGTGSGVSQGVIAGAEYARGPLQPTWGARPAVTGAPKKDLGLPRDSQRHDQPLKGEGSLREVSAGAAAALLSAWQRVRQGLVALASDADQAAAGVQLADCEHAATMVYAGLADMSAALEASAKRLDAMHRPELLFCFPRRWIGRDLHNLVQLGTRPGRATERKLRFMDLAALVAAQLQRMTISPQEEKMWKSFTQLAIEEAEVGVLGTKQSFGRHLHLKGGATGQIQLMQDWEWPYMFALADVGFDLALRHARLGGLSSLRILEIGWGQGISGRRLLENAERAGSGLPQLQIEYEVVELHPAVAADARREAETRKKGTVKAFHVHEGPWQKILPELPAQSYNLLFYDPLNISPRYIGEQQRFENWGLPMCVFEALQFYRVLRPGGVAVQYAVSHRTSTVELLQRQVAPLFRALSLSRLSGLRAEANSSYVTAAEVGHAMSAKLQERGLETCRDIQSLEQGRLREWFGAKGETLWLNAQGLDQANAVSSAPAQRKSVSAEMNWGIRCQDRAAAVKVLSEVSQQLSERLLACDLRAIHLTLKLKLAVPGWVEPIKRGGHGQCDDVSRSAPLPDASNEPAVLLRTAQQLFDALAPDPVRLRGVGLAAKLGTASASSRSPQKAAVGTSSLTRWLKRGPSESLEKAAEAPTAALADSHIVVDLEGSEQVQEPDSRNRVECPVCSKLLNKDEADAHVNAHFERAEPPEKRLRLAVLADDSECELVE</sequence>
<evidence type="ECO:0000259" key="4">
    <source>
        <dbReference type="Pfam" id="PF21999"/>
    </source>
</evidence>
<proteinExistence type="inferred from homology"/>
<comment type="caution">
    <text evidence="5">The sequence shown here is derived from an EMBL/GenBank/DDBJ whole genome shotgun (WGS) entry which is preliminary data.</text>
</comment>
<dbReference type="GO" id="GO:0003887">
    <property type="term" value="F:DNA-directed DNA polymerase activity"/>
    <property type="evidence" value="ECO:0007669"/>
    <property type="project" value="InterPro"/>
</dbReference>
<keyword evidence="6" id="KW-1185">Reference proteome</keyword>
<reference evidence="5" key="1">
    <citation type="submission" date="2021-02" db="EMBL/GenBank/DDBJ databases">
        <authorList>
            <person name="Dougan E. K."/>
            <person name="Rhodes N."/>
            <person name="Thang M."/>
            <person name="Chan C."/>
        </authorList>
    </citation>
    <scope>NUCLEOTIDE SEQUENCE</scope>
</reference>
<evidence type="ECO:0000259" key="3">
    <source>
        <dbReference type="Pfam" id="PF11799"/>
    </source>
</evidence>
<dbReference type="PANTHER" id="PTHR45990:SF1">
    <property type="entry name" value="DNA REPAIR PROTEIN REV1"/>
    <property type="match status" value="1"/>
</dbReference>
<dbReference type="GO" id="GO:0017125">
    <property type="term" value="F:deoxycytidyl transferase activity"/>
    <property type="evidence" value="ECO:0007669"/>
    <property type="project" value="TreeGrafter"/>
</dbReference>
<dbReference type="SUPFAM" id="SSF100879">
    <property type="entry name" value="Lesion bypass DNA polymerase (Y-family), little finger domain"/>
    <property type="match status" value="1"/>
</dbReference>
<dbReference type="GO" id="GO:0042276">
    <property type="term" value="P:error-prone translesion synthesis"/>
    <property type="evidence" value="ECO:0007669"/>
    <property type="project" value="TreeGrafter"/>
</dbReference>
<dbReference type="InterPro" id="IPR053848">
    <property type="entry name" value="IMS_HHH_1"/>
</dbReference>
<dbReference type="GO" id="GO:0005634">
    <property type="term" value="C:nucleus"/>
    <property type="evidence" value="ECO:0007669"/>
    <property type="project" value="TreeGrafter"/>
</dbReference>
<evidence type="ECO:0000256" key="1">
    <source>
        <dbReference type="ARBA" id="ARBA00010945"/>
    </source>
</evidence>
<dbReference type="Gene3D" id="1.10.150.20">
    <property type="entry name" value="5' to 3' exonuclease, C-terminal subdomain"/>
    <property type="match status" value="1"/>
</dbReference>
<organism evidence="5 6">
    <name type="scientific">Symbiodinium necroappetens</name>
    <dbReference type="NCBI Taxonomy" id="1628268"/>
    <lineage>
        <taxon>Eukaryota</taxon>
        <taxon>Sar</taxon>
        <taxon>Alveolata</taxon>
        <taxon>Dinophyceae</taxon>
        <taxon>Suessiales</taxon>
        <taxon>Symbiodiniaceae</taxon>
        <taxon>Symbiodinium</taxon>
    </lineage>
</organism>